<reference evidence="3" key="1">
    <citation type="submission" date="2023-03" db="EMBL/GenBank/DDBJ databases">
        <title>Massive genome expansion in bonnet fungi (Mycena s.s.) driven by repeated elements and novel gene families across ecological guilds.</title>
        <authorList>
            <consortium name="Lawrence Berkeley National Laboratory"/>
            <person name="Harder C.B."/>
            <person name="Miyauchi S."/>
            <person name="Viragh M."/>
            <person name="Kuo A."/>
            <person name="Thoen E."/>
            <person name="Andreopoulos B."/>
            <person name="Lu D."/>
            <person name="Skrede I."/>
            <person name="Drula E."/>
            <person name="Henrissat B."/>
            <person name="Morin E."/>
            <person name="Kohler A."/>
            <person name="Barry K."/>
            <person name="LaButti K."/>
            <person name="Morin E."/>
            <person name="Salamov A."/>
            <person name="Lipzen A."/>
            <person name="Mereny Z."/>
            <person name="Hegedus B."/>
            <person name="Baldrian P."/>
            <person name="Stursova M."/>
            <person name="Weitz H."/>
            <person name="Taylor A."/>
            <person name="Grigoriev I.V."/>
            <person name="Nagy L.G."/>
            <person name="Martin F."/>
            <person name="Kauserud H."/>
        </authorList>
    </citation>
    <scope>NUCLEOTIDE SEQUENCE</scope>
    <source>
        <strain evidence="3">CBHHK002</strain>
    </source>
</reference>
<sequence>MNRRGRPRAKNLVDDVHTEEFQFDSHLVADCGIYLALNGRSRQEELLNVVQKRRRLEPTNLIDPLAAWVPVPDTQTDMEEEEVPSVDPPVGLGKRKEYVSTRDPASLWRPMKAFFLDELLRHESLGDDLEHPRCALCSAAFVADDAAALRLFKCYDCGVHLQCKRCCLSQHARTPLHIVQEWSGSHWTTCTLESLGLIYQMGHGGFPCGFPDDTVRILTVIEAPTIHQIRVRYCKCAKSDQADNLEQLLRNSWYPATVTDPKTCATFRSLEAYCLYNVVGNLNVRDFVTAMERTTDTTACSGMTWLPDRYKQFQRMARQWAFLKRIKRAGRGHDPAGVDKTKLGECAVACWACPHDGRNLPDNWRDVAPEYRFLYMLILAIDANFRMKNCMRANEIHDPPLGPGWGFWVEPEGYKTHLKNYVQEKDVSSCIAFAALLQKDTRLTTGLRVSGVGGVVCARHECMQANGLGDLQKGERYSNMDYIVMSALIGFTLLWLTLSYDIACQWKVHLPERMKKLPDAMQLPLDNIKLQCALPVWHASSHNGDCKDANSLSFKEGVGKSDGEGVERTWSVLNPAAYATKDAGRGQRADTLDDRLDNHNFLKNVGQGDALRRKLVVALAERDKQIKNLDVVTPNPYTLNWKDCPSEADVRAELRRDEAALGAAGRTPLHGSSATAFLSAGIQIEDSQRRILVELEGTALVAADRDNNIQEWCHTLLKITRFRTLQTIYMPDAPQAIKDAEAARDADSPPPKPENIKLWMPSEMDPGEDGLRGCVPGLVEMEEKLRVAQCDNSLVGLRSRLHAKRFLIDDRNENATGQVASTKARTLIAQLGERVEALAKRYQKGRAALDTLKGAEAHPHLRVLAREDVRLDGDAGESDAAARRQLAMIGAGRGAHTPRNAPGTSRRVMSWIWTAPGAFDDEEVHLHDSIRVEWCRARARKTSNVVPQYGKDCCVQSDWYQILD</sequence>
<dbReference type="Proteomes" id="UP001218218">
    <property type="component" value="Unassembled WGS sequence"/>
</dbReference>
<name>A0AAD6ZPP4_9AGAR</name>
<feature type="region of interest" description="Disordered" evidence="1">
    <location>
        <begin position="741"/>
        <end position="763"/>
    </location>
</feature>
<dbReference type="InterPro" id="IPR041457">
    <property type="entry name" value="CxC2_KDZ-assoc"/>
</dbReference>
<dbReference type="PANTHER" id="PTHR33096:SF1">
    <property type="entry name" value="CXC1-LIKE CYSTEINE CLUSTER ASSOCIATED WITH KDZ TRANSPOSASES DOMAIN-CONTAINING PROTEIN"/>
    <property type="match status" value="1"/>
</dbReference>
<dbReference type="InterPro" id="IPR040521">
    <property type="entry name" value="KDZ"/>
</dbReference>
<evidence type="ECO:0000313" key="4">
    <source>
        <dbReference type="Proteomes" id="UP001218218"/>
    </source>
</evidence>
<organism evidence="3 4">
    <name type="scientific">Mycena albidolilacea</name>
    <dbReference type="NCBI Taxonomy" id="1033008"/>
    <lineage>
        <taxon>Eukaryota</taxon>
        <taxon>Fungi</taxon>
        <taxon>Dikarya</taxon>
        <taxon>Basidiomycota</taxon>
        <taxon>Agaricomycotina</taxon>
        <taxon>Agaricomycetes</taxon>
        <taxon>Agaricomycetidae</taxon>
        <taxon>Agaricales</taxon>
        <taxon>Marasmiineae</taxon>
        <taxon>Mycenaceae</taxon>
        <taxon>Mycena</taxon>
    </lineage>
</organism>
<protein>
    <recommendedName>
        <fullName evidence="2">CxC2-like cysteine cluster KDZ transposase-associated domain-containing protein</fullName>
    </recommendedName>
</protein>
<proteinExistence type="predicted"/>
<dbReference type="PANTHER" id="PTHR33096">
    <property type="entry name" value="CXC2 DOMAIN-CONTAINING PROTEIN"/>
    <property type="match status" value="1"/>
</dbReference>
<keyword evidence="4" id="KW-1185">Reference proteome</keyword>
<dbReference type="EMBL" id="JARIHO010000034">
    <property type="protein sequence ID" value="KAJ7333352.1"/>
    <property type="molecule type" value="Genomic_DNA"/>
</dbReference>
<dbReference type="Pfam" id="PF18803">
    <property type="entry name" value="CxC2"/>
    <property type="match status" value="1"/>
</dbReference>
<evidence type="ECO:0000256" key="1">
    <source>
        <dbReference type="SAM" id="MobiDB-lite"/>
    </source>
</evidence>
<dbReference type="AlphaFoldDB" id="A0AAD6ZPP4"/>
<accession>A0AAD6ZPP4</accession>
<gene>
    <name evidence="3" type="ORF">DFH08DRAFT_966183</name>
</gene>
<feature type="domain" description="CxC2-like cysteine cluster KDZ transposase-associated" evidence="2">
    <location>
        <begin position="192"/>
        <end position="298"/>
    </location>
</feature>
<evidence type="ECO:0000313" key="3">
    <source>
        <dbReference type="EMBL" id="KAJ7333352.1"/>
    </source>
</evidence>
<dbReference type="Pfam" id="PF18758">
    <property type="entry name" value="KDZ"/>
    <property type="match status" value="1"/>
</dbReference>
<comment type="caution">
    <text evidence="3">The sequence shown here is derived from an EMBL/GenBank/DDBJ whole genome shotgun (WGS) entry which is preliminary data.</text>
</comment>
<evidence type="ECO:0000259" key="2">
    <source>
        <dbReference type="Pfam" id="PF18803"/>
    </source>
</evidence>